<keyword evidence="3" id="KW-1185">Reference proteome</keyword>
<evidence type="ECO:0000313" key="2">
    <source>
        <dbReference type="EMBL" id="PRD16860.1"/>
    </source>
</evidence>
<organism evidence="2 3">
    <name type="scientific">Pantoea coffeiphila</name>
    <dbReference type="NCBI Taxonomy" id="1465635"/>
    <lineage>
        <taxon>Bacteria</taxon>
        <taxon>Pseudomonadati</taxon>
        <taxon>Pseudomonadota</taxon>
        <taxon>Gammaproteobacteria</taxon>
        <taxon>Enterobacterales</taxon>
        <taxon>Erwiniaceae</taxon>
        <taxon>Pantoea</taxon>
    </lineage>
</organism>
<gene>
    <name evidence="2" type="ORF">CQW29_04125</name>
</gene>
<dbReference type="OrthoDB" id="282744at2"/>
<dbReference type="RefSeq" id="WP_105591441.1">
    <property type="nucleotide sequence ID" value="NZ_PDET01000002.1"/>
</dbReference>
<dbReference type="InterPro" id="IPR011256">
    <property type="entry name" value="Reg_factor_effector_dom_sf"/>
</dbReference>
<name>A0A2S9IGE4_9GAMM</name>
<dbReference type="Gene3D" id="3.20.80.10">
    <property type="entry name" value="Regulatory factor, effector binding domain"/>
    <property type="match status" value="1"/>
</dbReference>
<reference evidence="2 3" key="1">
    <citation type="submission" date="2017-10" db="EMBL/GenBank/DDBJ databases">
        <title>Draft genome of two endophytic bacteria isolated from 'guarana' Paullinia cupana (Mart.) Ducke.</title>
        <authorList>
            <person name="Siqueira K.A."/>
            <person name="Liotti R.G."/>
            <person name="Mendes T.A."/>
            <person name="Soares M.A."/>
        </authorList>
    </citation>
    <scope>NUCLEOTIDE SEQUENCE [LARGE SCALE GENOMIC DNA]</scope>
    <source>
        <strain evidence="2 3">342</strain>
    </source>
</reference>
<evidence type="ECO:0000313" key="3">
    <source>
        <dbReference type="Proteomes" id="UP000239181"/>
    </source>
</evidence>
<dbReference type="SMART" id="SM00871">
    <property type="entry name" value="AraC_E_bind"/>
    <property type="match status" value="1"/>
</dbReference>
<dbReference type="PANTHER" id="PTHR40055">
    <property type="entry name" value="TRANSCRIPTIONAL REGULATOR YGIV-RELATED"/>
    <property type="match status" value="1"/>
</dbReference>
<accession>A0A2S9IGE4</accession>
<dbReference type="AlphaFoldDB" id="A0A2S9IGE4"/>
<dbReference type="EMBL" id="PDET01000002">
    <property type="protein sequence ID" value="PRD16860.1"/>
    <property type="molecule type" value="Genomic_DNA"/>
</dbReference>
<sequence>MRVEIQELPASQMAGYRLEGAWEMTVPQGFSRLSEWVNRNRLKGEWLAVYHGNPQQMSVDQLKVDTGISVSTEFILPLDSEGVQLRPIPAARYAVSHVQVRDGDFTKPWRKFFDDWLPGSGYQQAEGPCYDRYLNDGSETGIWEFLICAPIEKCQA</sequence>
<dbReference type="InterPro" id="IPR029442">
    <property type="entry name" value="GyrI-like"/>
</dbReference>
<dbReference type="InterPro" id="IPR010499">
    <property type="entry name" value="AraC_E-bd"/>
</dbReference>
<dbReference type="Proteomes" id="UP000239181">
    <property type="component" value="Unassembled WGS sequence"/>
</dbReference>
<protein>
    <submittedName>
        <fullName evidence="2">DNA gyrase inhibitor</fullName>
    </submittedName>
</protein>
<proteinExistence type="predicted"/>
<dbReference type="SUPFAM" id="SSF55136">
    <property type="entry name" value="Probable bacterial effector-binding domain"/>
    <property type="match status" value="1"/>
</dbReference>
<comment type="caution">
    <text evidence="2">The sequence shown here is derived from an EMBL/GenBank/DDBJ whole genome shotgun (WGS) entry which is preliminary data.</text>
</comment>
<dbReference type="PANTHER" id="PTHR40055:SF2">
    <property type="entry name" value="DNA GYRASE INHIBITOR"/>
    <property type="match status" value="1"/>
</dbReference>
<feature type="domain" description="AraC effector-binding" evidence="1">
    <location>
        <begin position="1"/>
        <end position="152"/>
    </location>
</feature>
<evidence type="ECO:0000259" key="1">
    <source>
        <dbReference type="SMART" id="SM00871"/>
    </source>
</evidence>
<dbReference type="Pfam" id="PF06445">
    <property type="entry name" value="GyrI-like"/>
    <property type="match status" value="1"/>
</dbReference>
<dbReference type="InterPro" id="IPR050908">
    <property type="entry name" value="SmbC-like"/>
</dbReference>